<dbReference type="Proteomes" id="UP001284601">
    <property type="component" value="Unassembled WGS sequence"/>
</dbReference>
<feature type="non-terminal residue" evidence="6">
    <location>
        <position position="587"/>
    </location>
</feature>
<dbReference type="PANTHER" id="PTHR32089:SF112">
    <property type="entry name" value="LYSOZYME-LIKE PROTEIN-RELATED"/>
    <property type="match status" value="1"/>
</dbReference>
<feature type="domain" description="HAMP" evidence="5">
    <location>
        <begin position="363"/>
        <end position="416"/>
    </location>
</feature>
<dbReference type="PANTHER" id="PTHR32089">
    <property type="entry name" value="METHYL-ACCEPTING CHEMOTAXIS PROTEIN MCPB"/>
    <property type="match status" value="1"/>
</dbReference>
<evidence type="ECO:0000256" key="4">
    <source>
        <dbReference type="SAM" id="Phobius"/>
    </source>
</evidence>
<protein>
    <recommendedName>
        <fullName evidence="5">HAMP domain-containing protein</fullName>
    </recommendedName>
</protein>
<gene>
    <name evidence="6" type="ORF">R7226_27490</name>
</gene>
<dbReference type="PROSITE" id="PS50885">
    <property type="entry name" value="HAMP"/>
    <property type="match status" value="2"/>
</dbReference>
<proteinExistence type="predicted"/>
<sequence>MRHLATAAVRPAAALMARLRYAQKFALIAVVMLAPLGYVAWEYRANQRAQIDFSAKERLGVEYVRPVSELLIALSGARDVAVRAAAGDAEAAAALAGRADAVRAALAPVAAVQARLGGELATARAWSALRDGTEALLDGPAPASPRAALASWSELTAQANALIVAAGDGSNLILDPDLDSYYVMNALVVTVPTLLDSAGHAAALGTIAAVEDDRIALALDQGAVRSTLAATRGGFETAFARTADGRLEPSLSDTLDGAVAALGATMTDLDRAVRGEDVRAGAAQRSTAAADALAAFQRDLPGALDRLLVTRIDGFRADERRVTLVALAGVLVAIYLFLGFYANVRRAVRRALTSLRSLRDDDVAALGGGLEAVRNGDLTVAVALTTPELRRDSRDELGEIADDLEAIRQRTAQSVAVYEAMRTELRAALGDHSSLEALVAAMRRLEQDDLAALEDALAAMSEGDLTVAARPATEPLRRDGELAAIFDAMLAKAHRSIDGYEATRERMRQMLEEIARSTARVAGAAAQTADGSEETGRTLNEIAGAVADVADGAGEQVAAVADARGAAEQMAAASERGADGARSTAAA</sequence>
<reference evidence="7" key="1">
    <citation type="submission" date="2023-07" db="EMBL/GenBank/DDBJ databases">
        <title>Conexibacter stalactiti sp. nov., isolated from stalactites in a lava cave and emended description of the genus Conexibacter.</title>
        <authorList>
            <person name="Lee S.D."/>
        </authorList>
    </citation>
    <scope>NUCLEOTIDE SEQUENCE [LARGE SCALE GENOMIC DNA]</scope>
    <source>
        <strain evidence="7">KCTC 39840</strain>
    </source>
</reference>
<feature type="domain" description="HAMP" evidence="5">
    <location>
        <begin position="450"/>
        <end position="498"/>
    </location>
</feature>
<organism evidence="6 7">
    <name type="scientific">Conexibacter stalactiti</name>
    <dbReference type="NCBI Taxonomy" id="1940611"/>
    <lineage>
        <taxon>Bacteria</taxon>
        <taxon>Bacillati</taxon>
        <taxon>Actinomycetota</taxon>
        <taxon>Thermoleophilia</taxon>
        <taxon>Solirubrobacterales</taxon>
        <taxon>Conexibacteraceae</taxon>
        <taxon>Conexibacter</taxon>
    </lineage>
</organism>
<reference evidence="6 7" key="2">
    <citation type="submission" date="2023-10" db="EMBL/GenBank/DDBJ databases">
        <authorList>
            <person name="Han X.F."/>
        </authorList>
    </citation>
    <scope>NUCLEOTIDE SEQUENCE [LARGE SCALE GENOMIC DNA]</scope>
    <source>
        <strain evidence="6 7">KCTC 39840</strain>
    </source>
</reference>
<evidence type="ECO:0000313" key="6">
    <source>
        <dbReference type="EMBL" id="MDW5598131.1"/>
    </source>
</evidence>
<evidence type="ECO:0000256" key="3">
    <source>
        <dbReference type="SAM" id="MobiDB-lite"/>
    </source>
</evidence>
<evidence type="ECO:0000256" key="1">
    <source>
        <dbReference type="ARBA" id="ARBA00022692"/>
    </source>
</evidence>
<accession>A0ABU4HXT0</accession>
<feature type="region of interest" description="Disordered" evidence="3">
    <location>
        <begin position="568"/>
        <end position="587"/>
    </location>
</feature>
<dbReference type="InterPro" id="IPR003660">
    <property type="entry name" value="HAMP_dom"/>
</dbReference>
<dbReference type="SMART" id="SM00304">
    <property type="entry name" value="HAMP"/>
    <property type="match status" value="2"/>
</dbReference>
<keyword evidence="2 4" id="KW-1133">Transmembrane helix</keyword>
<evidence type="ECO:0000259" key="5">
    <source>
        <dbReference type="PROSITE" id="PS50885"/>
    </source>
</evidence>
<comment type="caution">
    <text evidence="6">The sequence shown here is derived from an EMBL/GenBank/DDBJ whole genome shotgun (WGS) entry which is preliminary data.</text>
</comment>
<feature type="transmembrane region" description="Helical" evidence="4">
    <location>
        <begin position="322"/>
        <end position="342"/>
    </location>
</feature>
<keyword evidence="1 4" id="KW-0812">Transmembrane</keyword>
<evidence type="ECO:0000256" key="2">
    <source>
        <dbReference type="ARBA" id="ARBA00022989"/>
    </source>
</evidence>
<dbReference type="Gene3D" id="1.10.287.950">
    <property type="entry name" value="Methyl-accepting chemotaxis protein"/>
    <property type="match status" value="1"/>
</dbReference>
<evidence type="ECO:0000313" key="7">
    <source>
        <dbReference type="Proteomes" id="UP001284601"/>
    </source>
</evidence>
<dbReference type="EMBL" id="JAWSTH010000120">
    <property type="protein sequence ID" value="MDW5598131.1"/>
    <property type="molecule type" value="Genomic_DNA"/>
</dbReference>
<keyword evidence="4" id="KW-0472">Membrane</keyword>
<feature type="transmembrane region" description="Helical" evidence="4">
    <location>
        <begin position="21"/>
        <end position="41"/>
    </location>
</feature>
<name>A0ABU4HXT0_9ACTN</name>
<keyword evidence="7" id="KW-1185">Reference proteome</keyword>